<sequence length="231" mass="26219">MPSNYSRAGLKRRFSTLTPIPEETPFAPPSPEPEPEPELPQLSHGHSLDYILPTILSAHRYQPLRKRQRFPYSPFLHDTAPQAGDEIVISPRSFKDYNSYAITLEEKVYVDAEGVRWQAMEIMRPWIFKNLVPDYRSHSQEEAIRALREDEEPVSPRTVPESSRLEWQLGRQNGVVAGGLRTSGFHSTAADLARDLSQEAESAWALDEEIAHPFFPGMLALYHGRLITVAS</sequence>
<evidence type="ECO:0000256" key="1">
    <source>
        <dbReference type="SAM" id="MobiDB-lite"/>
    </source>
</evidence>
<evidence type="ECO:0000313" key="3">
    <source>
        <dbReference type="Proteomes" id="UP000799436"/>
    </source>
</evidence>
<organism evidence="2 3">
    <name type="scientific">Teratosphaeria nubilosa</name>
    <dbReference type="NCBI Taxonomy" id="161662"/>
    <lineage>
        <taxon>Eukaryota</taxon>
        <taxon>Fungi</taxon>
        <taxon>Dikarya</taxon>
        <taxon>Ascomycota</taxon>
        <taxon>Pezizomycotina</taxon>
        <taxon>Dothideomycetes</taxon>
        <taxon>Dothideomycetidae</taxon>
        <taxon>Mycosphaerellales</taxon>
        <taxon>Teratosphaeriaceae</taxon>
        <taxon>Teratosphaeria</taxon>
    </lineage>
</organism>
<feature type="region of interest" description="Disordered" evidence="1">
    <location>
        <begin position="1"/>
        <end position="43"/>
    </location>
</feature>
<protein>
    <submittedName>
        <fullName evidence="2">Uncharacterized protein</fullName>
    </submittedName>
</protein>
<accession>A0A6G1LG89</accession>
<dbReference type="EMBL" id="ML995819">
    <property type="protein sequence ID" value="KAF2771589.1"/>
    <property type="molecule type" value="Genomic_DNA"/>
</dbReference>
<keyword evidence="3" id="KW-1185">Reference proteome</keyword>
<reference evidence="2" key="1">
    <citation type="journal article" date="2020" name="Stud. Mycol.">
        <title>101 Dothideomycetes genomes: a test case for predicting lifestyles and emergence of pathogens.</title>
        <authorList>
            <person name="Haridas S."/>
            <person name="Albert R."/>
            <person name="Binder M."/>
            <person name="Bloem J."/>
            <person name="Labutti K."/>
            <person name="Salamov A."/>
            <person name="Andreopoulos B."/>
            <person name="Baker S."/>
            <person name="Barry K."/>
            <person name="Bills G."/>
            <person name="Bluhm B."/>
            <person name="Cannon C."/>
            <person name="Castanera R."/>
            <person name="Culley D."/>
            <person name="Daum C."/>
            <person name="Ezra D."/>
            <person name="Gonzalez J."/>
            <person name="Henrissat B."/>
            <person name="Kuo A."/>
            <person name="Liang C."/>
            <person name="Lipzen A."/>
            <person name="Lutzoni F."/>
            <person name="Magnuson J."/>
            <person name="Mondo S."/>
            <person name="Nolan M."/>
            <person name="Ohm R."/>
            <person name="Pangilinan J."/>
            <person name="Park H.-J."/>
            <person name="Ramirez L."/>
            <person name="Alfaro M."/>
            <person name="Sun H."/>
            <person name="Tritt A."/>
            <person name="Yoshinaga Y."/>
            <person name="Zwiers L.-H."/>
            <person name="Turgeon B."/>
            <person name="Goodwin S."/>
            <person name="Spatafora J."/>
            <person name="Crous P."/>
            <person name="Grigoriev I."/>
        </authorList>
    </citation>
    <scope>NUCLEOTIDE SEQUENCE</scope>
    <source>
        <strain evidence="2">CBS 116005</strain>
    </source>
</reference>
<dbReference type="AlphaFoldDB" id="A0A6G1LG89"/>
<evidence type="ECO:0000313" key="2">
    <source>
        <dbReference type="EMBL" id="KAF2771589.1"/>
    </source>
</evidence>
<dbReference type="Proteomes" id="UP000799436">
    <property type="component" value="Unassembled WGS sequence"/>
</dbReference>
<proteinExistence type="predicted"/>
<dbReference type="OrthoDB" id="10397762at2759"/>
<gene>
    <name evidence="2" type="ORF">EJ03DRAFT_31924</name>
</gene>
<name>A0A6G1LG89_9PEZI</name>